<feature type="domain" description="Carrier" evidence="7">
    <location>
        <begin position="1615"/>
        <end position="1694"/>
    </location>
</feature>
<dbReference type="Gene3D" id="3.30.559.30">
    <property type="entry name" value="Nonribosomal peptide synthetase, condensation domain"/>
    <property type="match status" value="2"/>
</dbReference>
<dbReference type="Gene3D" id="3.40.50.12780">
    <property type="entry name" value="N-terminal domain of ligase-like"/>
    <property type="match status" value="1"/>
</dbReference>
<dbReference type="Gene3D" id="3.30.300.30">
    <property type="match status" value="1"/>
</dbReference>
<name>A0A093VTF5_TALMA</name>
<dbReference type="InterPro" id="IPR009081">
    <property type="entry name" value="PP-bd_ACP"/>
</dbReference>
<keyword evidence="3" id="KW-0597">Phosphoprotein</keyword>
<dbReference type="GO" id="GO:0016874">
    <property type="term" value="F:ligase activity"/>
    <property type="evidence" value="ECO:0007669"/>
    <property type="project" value="UniProtKB-KW"/>
</dbReference>
<dbReference type="Pfam" id="PF03059">
    <property type="entry name" value="NAS"/>
    <property type="match status" value="1"/>
</dbReference>
<dbReference type="InterPro" id="IPR001242">
    <property type="entry name" value="Condensation_dom"/>
</dbReference>
<dbReference type="GO" id="GO:0030418">
    <property type="term" value="P:nicotianamine biosynthetic process"/>
    <property type="evidence" value="ECO:0007669"/>
    <property type="project" value="InterPro"/>
</dbReference>
<dbReference type="InterPro" id="IPR045851">
    <property type="entry name" value="AMP-bd_C_sf"/>
</dbReference>
<comment type="similarity">
    <text evidence="5">Belongs to the NRP synthetase family.</text>
</comment>
<keyword evidence="6" id="KW-0067">ATP-binding</keyword>
<dbReference type="Pfam" id="PF18130">
    <property type="entry name" value="ATPgrasp_N"/>
    <property type="match status" value="1"/>
</dbReference>
<dbReference type="InterPro" id="IPR000873">
    <property type="entry name" value="AMP-dep_synth/lig_dom"/>
</dbReference>
<feature type="domain" description="ATP-grasp" evidence="8">
    <location>
        <begin position="258"/>
        <end position="499"/>
    </location>
</feature>
<dbReference type="GO" id="GO:0030410">
    <property type="term" value="F:nicotianamine synthase activity"/>
    <property type="evidence" value="ECO:0007669"/>
    <property type="project" value="InterPro"/>
</dbReference>
<dbReference type="Gene3D" id="3.40.50.20">
    <property type="match status" value="1"/>
</dbReference>
<dbReference type="HOGENOM" id="CLU_228109_0_0_1"/>
<dbReference type="SUPFAM" id="SSF52777">
    <property type="entry name" value="CoA-dependent acyltransferases"/>
    <property type="match status" value="5"/>
</dbReference>
<proteinExistence type="inferred from homology"/>
<comment type="caution">
    <text evidence="9">The sequence shown here is derived from an EMBL/GenBank/DDBJ whole genome shotgun (WGS) entry which is preliminary data.</text>
</comment>
<keyword evidence="2" id="KW-0596">Phosphopantetheine</keyword>
<dbReference type="InterPro" id="IPR004298">
    <property type="entry name" value="Nicotian_synth"/>
</dbReference>
<dbReference type="InterPro" id="IPR042099">
    <property type="entry name" value="ANL_N_sf"/>
</dbReference>
<dbReference type="Gene3D" id="1.10.1200.10">
    <property type="entry name" value="ACP-like"/>
    <property type="match status" value="1"/>
</dbReference>
<reference evidence="9" key="1">
    <citation type="journal article" date="2014" name="PLoS Genet.">
        <title>Signature Gene Expression Reveals Novel Clues to the Molecular Mechanisms of Dimorphic Transition in Penicillium marneffei.</title>
        <authorList>
            <person name="Yang E."/>
            <person name="Wang G."/>
            <person name="Cai J."/>
            <person name="Woo P.C."/>
            <person name="Lau S.K."/>
            <person name="Yuen K.-Y."/>
            <person name="Chow W.-N."/>
            <person name="Lin X."/>
        </authorList>
    </citation>
    <scope>NUCLEOTIDE SEQUENCE [LARGE SCALE GENOMIC DNA]</scope>
    <source>
        <strain evidence="9">PM1</strain>
    </source>
</reference>
<dbReference type="SUPFAM" id="SSF56059">
    <property type="entry name" value="Glutathione synthetase ATP-binding domain-like"/>
    <property type="match status" value="1"/>
</dbReference>
<dbReference type="Pfam" id="PF00501">
    <property type="entry name" value="AMP-binding"/>
    <property type="match status" value="1"/>
</dbReference>
<dbReference type="Pfam" id="PF00668">
    <property type="entry name" value="Condensation"/>
    <property type="match status" value="2"/>
</dbReference>
<dbReference type="PROSITE" id="PS51142">
    <property type="entry name" value="NAS"/>
    <property type="match status" value="1"/>
</dbReference>
<dbReference type="EMBL" id="JPOX01000008">
    <property type="protein sequence ID" value="KFX49906.1"/>
    <property type="molecule type" value="Genomic_DNA"/>
</dbReference>
<evidence type="ECO:0000256" key="6">
    <source>
        <dbReference type="PROSITE-ProRule" id="PRU00409"/>
    </source>
</evidence>
<dbReference type="PANTHER" id="PTHR45398">
    <property type="match status" value="1"/>
</dbReference>
<dbReference type="PROSITE" id="PS00455">
    <property type="entry name" value="AMP_BINDING"/>
    <property type="match status" value="1"/>
</dbReference>
<dbReference type="CDD" id="cd05918">
    <property type="entry name" value="A_NRPS_SidN3_like"/>
    <property type="match status" value="1"/>
</dbReference>
<gene>
    <name evidence="9" type="ORF">GQ26_0081140</name>
</gene>
<keyword evidence="4" id="KW-0436">Ligase</keyword>
<dbReference type="InterPro" id="IPR029063">
    <property type="entry name" value="SAM-dependent_MTases_sf"/>
</dbReference>
<evidence type="ECO:0000259" key="8">
    <source>
        <dbReference type="PROSITE" id="PS50975"/>
    </source>
</evidence>
<dbReference type="PROSITE" id="PS50975">
    <property type="entry name" value="ATP_GRASP"/>
    <property type="match status" value="1"/>
</dbReference>
<organism evidence="9">
    <name type="scientific">Talaromyces marneffei PM1</name>
    <dbReference type="NCBI Taxonomy" id="1077442"/>
    <lineage>
        <taxon>Eukaryota</taxon>
        <taxon>Fungi</taxon>
        <taxon>Dikarya</taxon>
        <taxon>Ascomycota</taxon>
        <taxon>Pezizomycotina</taxon>
        <taxon>Eurotiomycetes</taxon>
        <taxon>Eurotiomycetidae</taxon>
        <taxon>Eurotiales</taxon>
        <taxon>Trichocomaceae</taxon>
        <taxon>Talaromyces</taxon>
        <taxon>Talaromyces sect. Talaromyces</taxon>
    </lineage>
</organism>
<sequence>MQGWNIDNWKLLAGQFTVHWRLLTAEGLFPFRTLDIFLRPLTHAQDDITTLETNKATDYIIRAAGSGASPIAIKFILPIQEGFVVRSDFLELRLETAKDLFTHIQSFVVPRQQVFPAPETADIYTILRSAIGAVTLRQSTPECLDTSQDDISRRLSFPWLLSKPIPRRRIAMVSEPTDVVATIRRWRGAYALGLDLVILSTGSWFSDDHELSYLREAFVVMDLSLPGLADRIVDKMRSYGRPFDGVVTPMSDWLEQIARAADTLGLPTAPESAFRNAGDKSLTRSLESDGWSLVVTSVDDLGRNLPLVGTTYPVVVKPVSGSASRCVFKVHDEHGLLTAVEKAANLNDTRVLIEEYVHGPEFDVNFVLLDGEVLFSEVSDDLPSYGDQLTANDFDNPNFGETTVIMPTILPIEATKVIEKKFHQTLLRHGFTNGVFHVEGRLRSSPAQEQSNGVLDEQKTNTSVYLHEVNARPPGYNSSSSTMVTYGIDYWALQLLVALDDGDRVRALSCPFSGGAIGTAAVNNIPVAVDISTVKAVVPDIESIKDPHMIPVDLKADPLIRVASNIPNLSRCLVQHRTTLNDGKSYGNSTSIWWWLTTYLVFDKDRSNVLSSSTVIASVYEQLVKSENCVMSLPSVNLHDDAESAIRTLIDTIAQFRTLDPLDTEKGINDAIPLVHQLYRLIAQTTLDPVAEQQVGEMPKFVEEEGLMRNRIGQVKEDDRIKAIVPNLRQIFSDVECAYEEDFPSKIAMIGSGPLPLTPMRIIDAARKQGHTIEQFHLIERYADRVECSVNSVNKLGGYESITHEVGDAADPGDLTAFDAVYVAILVGETEKQKEELLLGILKRMKPGAVVITRGSRGLKGLIYPVRFLHCVFKLISSLSHTVALPESISEDVLTVVLAAWARILSFHLSSNSVVFGIAIGTQILGFQCTSSRDMTVGEYLDHIRQSIYSISTEPAISYEMDKKLQIEPLLRTVVNIGQMKTRVDKLSIGHAPVDWCLNIFCEPTSQHLNLYATLDTRYIAAFRAQNLLYEIAQVSMGLLMSPSHWPLKEIQVISQEEENTIFALNSLNIEPSDTCIHDIISKWAKTQPFAEAICAPDGSFSFSELDSLSSRLAYRLQQQGVHPGELIPLGMERSALAVITMIAILKTGSAFVPLEVTSPIGRNLEIVKQSGAKRVLISESQTTKDWPAEISALVTLEMIRSTPFPDAGTLPCVDLQSLAYVIFTSGSTGKPKGVMIEHHSLSASVRSERQPYTFNQSTATRALQFASLAFDASFAEHLAPLSNGGCVFIPDQETRLDRLVEFMNRNRINWAFFTPSFFRLLDPDELPWLKTVVLGGEAINDDCIDRWAHRIRLVNGYGPSETTICVTACVVDPGSENRASIGTGMISKVWVVDPEDLDQLSPIGTVGELLIQGPTVGRGYLGDETRTKASFIERPRWLRNHTEHHESIYRTGDLVRFEPDGSLTYVGRRDTQIKIRGHRIELSEIESKISINESVNDVVILAPKAGPLKGQLTAVIALKATAKQTHVHVRSTLSCLHGREREQAMNQIDSVKKNLQEHLPGYMIPTVWLPVLTIPLSTSAKADRTLLCRWLENDSEAHLFLDHGVIHNEKQPVLPRNNTEEILQRIWASVLNRDSHGVPIDRSLQSLGGDSLAAIQIVAQCRKEKMAISMSNLLRGDSIIILAQNAGSVTNLSPELENQVAFPLSPIQKVYAKRAPSDKHHFYQAMLLKVSVGTPIPRIEESLREVVKRHSMLRVRLQPSSTGFMQEISDRLPSVSIHHIPDYAAEYVMKMSREHLDPYNGVSFHADILQTESRLLLFLVGHHLAVDLVSWNIIISDLEQFIRFNHLPPFEATSFQTWCNYLQHLKPRKALPYTIPSPNLDLWGMHGKPNTYGDVIHYTTGLKHTQFTDLLSFTQNFNINLLDVFLGSLFLSFRRVFNRDVTIHNESHGREHSNPFLDISGTVGWFTTLLPLAPRIKPGASLLEVSRNVQFSRTAVPDNGLLHFTSKVLGQDEVDIFEIVFNYMGSSFSLTREESVFQIEPHSVGVSGDSASNNMSRLTLIEISAAVVNHEVELVFSCNQHMTDLSSIQKWMVECASILTRTSSFVGTTTLQPSHLLTNDYYEACAIEERACQTLGLHSSSVDLIYPTSPMQNAMLIAQASAPESYQAKLLLGIKSLDQFDISRFEKAWTMVVRDNPILRTVFVPRCTDVYDQVVLNNKIIDSGIAKAEQIFPSNLALMTSSWKVLQPHNKLTITYKGNYATCLFEINHCLIDHVALQNLLCYLSETYTGSIDTATPQVKYENFIEHLTQDDSLTSINYWRTAFPSTLHKSLTSPSSNLNDNRKLRHSPISLSEAVKSALVSSIHTPSTILRLCWALTLQKQTGSQNPQFGYVVSGRDVSIENTESGRIAGPLLNILPCTIDLGVLSTVYHIAKQRLQDLLEDIQTQYARSLPHQHWFFTYATEVREQQRLSEPPTRLFFDTVVNFRRHVSQPETSSLEFTIIGENDPFDHDVVLEIDLEETKFTIILTSWEHRVNEAMATELHRRPICVSLSKSYGKGT</sequence>
<dbReference type="GO" id="GO:0005524">
    <property type="term" value="F:ATP binding"/>
    <property type="evidence" value="ECO:0007669"/>
    <property type="project" value="UniProtKB-UniRule"/>
</dbReference>
<dbReference type="SUPFAM" id="SSF56801">
    <property type="entry name" value="Acetyl-CoA synthetase-like"/>
    <property type="match status" value="1"/>
</dbReference>
<protein>
    <submittedName>
        <fullName evidence="9">Nonribosomal peptide synthetase 1</fullName>
    </submittedName>
</protein>
<evidence type="ECO:0000256" key="1">
    <source>
        <dbReference type="ARBA" id="ARBA00007009"/>
    </source>
</evidence>
<dbReference type="eggNOG" id="KOG1178">
    <property type="taxonomic scope" value="Eukaryota"/>
</dbReference>
<dbReference type="Gene3D" id="3.30.559.10">
    <property type="entry name" value="Chloramphenicol acetyltransferase-like domain"/>
    <property type="match status" value="2"/>
</dbReference>
<dbReference type="InterPro" id="IPR011761">
    <property type="entry name" value="ATP-grasp"/>
</dbReference>
<dbReference type="FunFam" id="3.30.300.30:FF:000015">
    <property type="entry name" value="Nonribosomal peptide synthase SidD"/>
    <property type="match status" value="1"/>
</dbReference>
<evidence type="ECO:0000256" key="4">
    <source>
        <dbReference type="ARBA" id="ARBA00022598"/>
    </source>
</evidence>
<keyword evidence="6" id="KW-0547">Nucleotide-binding</keyword>
<dbReference type="PROSITE" id="PS50075">
    <property type="entry name" value="CARRIER"/>
    <property type="match status" value="1"/>
</dbReference>
<dbReference type="GO" id="GO:0044550">
    <property type="term" value="P:secondary metabolite biosynthetic process"/>
    <property type="evidence" value="ECO:0007669"/>
    <property type="project" value="UniProtKB-ARBA"/>
</dbReference>
<evidence type="ECO:0000313" key="9">
    <source>
        <dbReference type="EMBL" id="KFX49906.1"/>
    </source>
</evidence>
<dbReference type="NCBIfam" id="TIGR01733">
    <property type="entry name" value="AA-adenyl-dom"/>
    <property type="match status" value="1"/>
</dbReference>
<evidence type="ECO:0000256" key="3">
    <source>
        <dbReference type="ARBA" id="ARBA00022553"/>
    </source>
</evidence>
<evidence type="ECO:0000256" key="2">
    <source>
        <dbReference type="ARBA" id="ARBA00022450"/>
    </source>
</evidence>
<dbReference type="Pfam" id="PF13535">
    <property type="entry name" value="ATP-grasp_4"/>
    <property type="match status" value="1"/>
</dbReference>
<evidence type="ECO:0000259" key="7">
    <source>
        <dbReference type="PROSITE" id="PS50075"/>
    </source>
</evidence>
<dbReference type="InterPro" id="IPR041472">
    <property type="entry name" value="BL00235/CARNS1_N"/>
</dbReference>
<dbReference type="InterPro" id="IPR036736">
    <property type="entry name" value="ACP-like_sf"/>
</dbReference>
<dbReference type="InterPro" id="IPR023213">
    <property type="entry name" value="CAT-like_dom_sf"/>
</dbReference>
<dbReference type="InterPro" id="IPR020845">
    <property type="entry name" value="AMP-binding_CS"/>
</dbReference>
<accession>A0A093VTF5</accession>
<dbReference type="PANTHER" id="PTHR45398:SF1">
    <property type="entry name" value="ENZYME, PUTATIVE (JCVI)-RELATED"/>
    <property type="match status" value="1"/>
</dbReference>
<evidence type="ECO:0000256" key="5">
    <source>
        <dbReference type="ARBA" id="ARBA00029454"/>
    </source>
</evidence>
<dbReference type="SUPFAM" id="SSF47336">
    <property type="entry name" value="ACP-like"/>
    <property type="match status" value="1"/>
</dbReference>
<comment type="similarity">
    <text evidence="1">Belongs to the nicotianamine synthase (NAS)-like family.</text>
</comment>
<dbReference type="Gene3D" id="3.30.470.20">
    <property type="entry name" value="ATP-grasp fold, B domain"/>
    <property type="match status" value="1"/>
</dbReference>
<dbReference type="InterPro" id="IPR010071">
    <property type="entry name" value="AA_adenyl_dom"/>
</dbReference>
<dbReference type="Gene3D" id="3.40.50.150">
    <property type="entry name" value="Vaccinia Virus protein VP39"/>
    <property type="match status" value="1"/>
</dbReference>
<dbReference type="Pfam" id="PF00550">
    <property type="entry name" value="PP-binding"/>
    <property type="match status" value="1"/>
</dbReference>
<dbReference type="GO" id="GO:0046872">
    <property type="term" value="F:metal ion binding"/>
    <property type="evidence" value="ECO:0007669"/>
    <property type="project" value="InterPro"/>
</dbReference>